<evidence type="ECO:0000313" key="2">
    <source>
        <dbReference type="Proteomes" id="UP000055684"/>
    </source>
</evidence>
<sequence length="89" mass="10991">MQNIFSPIKFLKFNNCYLCHNIKKNIKLAPNLKKIKNFYKINYKNKKHLFKKIKFGNKNIFKKNIIMPSFLKIKKKYIYFFIKWLLNII</sequence>
<dbReference type="SUPFAM" id="SSF46626">
    <property type="entry name" value="Cytochrome c"/>
    <property type="match status" value="1"/>
</dbReference>
<proteinExistence type="predicted"/>
<dbReference type="Proteomes" id="UP000055684">
    <property type="component" value="Chromosome"/>
</dbReference>
<reference evidence="1 2" key="2">
    <citation type="journal article" date="2016" name="Genome Announc.">
        <title>Complete Genome Sequences of the Obligate Symbionts 'Candidatus Sulcia muelleri' and 'Ca. Nasuia deltocephalinicola' from the Pestiferous Leafhopper Macrosteles quadripunctulatus (Hemiptera: Cicadellidae).</title>
        <authorList>
            <person name="Bennett G.M."/>
            <person name="Abba S."/>
            <person name="Kube M."/>
            <person name="Marzachi C."/>
        </authorList>
    </citation>
    <scope>NUCLEOTIDE SEQUENCE [LARGE SCALE GENOMIC DNA]</scope>
    <source>
        <strain evidence="1 2">PUNC</strain>
    </source>
</reference>
<organism evidence="1 2">
    <name type="scientific">Candidatus Nasuia deltocephalincola</name>
    <dbReference type="NCBI Taxonomy" id="1160784"/>
    <lineage>
        <taxon>Bacteria</taxon>
        <taxon>Pseudomonadati</taxon>
        <taxon>Pseudomonadota</taxon>
        <taxon>Betaproteobacteria</taxon>
        <taxon>Candidatus Nasuia</taxon>
    </lineage>
</organism>
<dbReference type="OrthoDB" id="10004827at2"/>
<dbReference type="AlphaFoldDB" id="A0A0S2UPH3"/>
<dbReference type="GO" id="GO:0020037">
    <property type="term" value="F:heme binding"/>
    <property type="evidence" value="ECO:0007669"/>
    <property type="project" value="InterPro"/>
</dbReference>
<dbReference type="EMBL" id="CP013211">
    <property type="protein sequence ID" value="ALP70005.1"/>
    <property type="molecule type" value="Genomic_DNA"/>
</dbReference>
<reference evidence="2" key="1">
    <citation type="submission" date="2015-11" db="EMBL/GenBank/DDBJ databases">
        <title>Complete genome sequences of the obligate symbionts Candidatus Sulcia muelleri and Candidatus Nasuia deltocephalinicola from the pestiferous leafhopper, Macrosteles quadripunctulatus (Hemiptera: Cicadellidae).</title>
        <authorList>
            <person name="Bennett G.M."/>
            <person name="Abba S."/>
            <person name="Kube M."/>
            <person name="Marzachi C."/>
        </authorList>
    </citation>
    <scope>NUCLEOTIDE SEQUENCE [LARGE SCALE GENOMIC DNA]</scope>
    <source>
        <strain evidence="2">PUNC</strain>
    </source>
</reference>
<name>A0A0S2UPH3_9PROT</name>
<dbReference type="InterPro" id="IPR036909">
    <property type="entry name" value="Cyt_c-like_dom_sf"/>
</dbReference>
<accession>A0A0S2UPH3</accession>
<protein>
    <submittedName>
        <fullName evidence="1">Cytochrome c551/c552 putative cytochrome c class I related protein</fullName>
    </submittedName>
</protein>
<dbReference type="Gene3D" id="1.10.760.10">
    <property type="entry name" value="Cytochrome c-like domain"/>
    <property type="match status" value="1"/>
</dbReference>
<evidence type="ECO:0000313" key="1">
    <source>
        <dbReference type="EMBL" id="ALP70005.1"/>
    </source>
</evidence>
<dbReference type="GO" id="GO:0009055">
    <property type="term" value="F:electron transfer activity"/>
    <property type="evidence" value="ECO:0007669"/>
    <property type="project" value="InterPro"/>
</dbReference>
<gene>
    <name evidence="1" type="ORF">ASU29_087</name>
</gene>